<dbReference type="RefSeq" id="WP_089732142.1">
    <property type="nucleotide sequence ID" value="NZ_FNIA01000005.1"/>
</dbReference>
<keyword evidence="4" id="KW-1185">Reference proteome</keyword>
<dbReference type="InterPro" id="IPR036866">
    <property type="entry name" value="RibonucZ/Hydroxyglut_hydro"/>
</dbReference>
<dbReference type="SMART" id="SM00450">
    <property type="entry name" value="RHOD"/>
    <property type="match status" value="1"/>
</dbReference>
<dbReference type="CDD" id="cd07724">
    <property type="entry name" value="POD-like_MBL-fold"/>
    <property type="match status" value="1"/>
</dbReference>
<proteinExistence type="predicted"/>
<name>A0A1G9V1F2_9EURY</name>
<dbReference type="InterPro" id="IPR036873">
    <property type="entry name" value="Rhodanese-like_dom_sf"/>
</dbReference>
<evidence type="ECO:0000259" key="2">
    <source>
        <dbReference type="PROSITE" id="PS50206"/>
    </source>
</evidence>
<evidence type="ECO:0000313" key="3">
    <source>
        <dbReference type="EMBL" id="SDM66121.1"/>
    </source>
</evidence>
<evidence type="ECO:0000313" key="4">
    <source>
        <dbReference type="Proteomes" id="UP000199370"/>
    </source>
</evidence>
<dbReference type="Proteomes" id="UP000199370">
    <property type="component" value="Unassembled WGS sequence"/>
</dbReference>
<sequence>MSAPSEADGAPPSLSPRALDELLRSGEPFTLLDVRDRDEFEAWHVDGPEVRAVQVPHVRFVQAQVTGDVDSLVGEAPDEPIVAVCGHGEASAHAAELLVDAGYDARNLAGGMDAWARLLVARDIEAASGTVVQYDRPSSGCLSYMIVDGDEAAVVDPLRAFADRYVADASERGANIRYAIDTHVHADHVSGVRAVAVASDAEPVLPELARERGLAYDVRPLADGETLTVGDTDIEAVATPGHTTEMTTLVASGVLFTGDGLFVDTVARPDLEDGDEGAAELAAELYDSVRERLLTVPDAMVVAPGHRDDGTPRAEDGTVTATLGTVRDRVEALSLGRDEFVDHVLAALPPQPNEYERIIETNLGRETLDDEDAFAVELGPNNCAAR</sequence>
<dbReference type="SUPFAM" id="SSF52821">
    <property type="entry name" value="Rhodanese/Cell cycle control phosphatase"/>
    <property type="match status" value="1"/>
</dbReference>
<dbReference type="InterPro" id="IPR001279">
    <property type="entry name" value="Metallo-B-lactamas"/>
</dbReference>
<dbReference type="AlphaFoldDB" id="A0A1G9V1F2"/>
<keyword evidence="1" id="KW-0479">Metal-binding</keyword>
<dbReference type="InterPro" id="IPR044528">
    <property type="entry name" value="POD-like_MBL-fold"/>
</dbReference>
<dbReference type="OrthoDB" id="9180at2157"/>
<dbReference type="Gene3D" id="3.40.250.10">
    <property type="entry name" value="Rhodanese-like domain"/>
    <property type="match status" value="1"/>
</dbReference>
<dbReference type="EMBL" id="FNIA01000005">
    <property type="protein sequence ID" value="SDM66121.1"/>
    <property type="molecule type" value="Genomic_DNA"/>
</dbReference>
<dbReference type="Pfam" id="PF00581">
    <property type="entry name" value="Rhodanese"/>
    <property type="match status" value="1"/>
</dbReference>
<dbReference type="PANTHER" id="PTHR43084">
    <property type="entry name" value="PERSULFIDE DIOXYGENASE ETHE1"/>
    <property type="match status" value="1"/>
</dbReference>
<gene>
    <name evidence="3" type="ORF">SAMN05192554_105142</name>
</gene>
<accession>A0A1G9V1F2</accession>
<dbReference type="SMART" id="SM00849">
    <property type="entry name" value="Lactamase_B"/>
    <property type="match status" value="1"/>
</dbReference>
<dbReference type="GO" id="GO:0050313">
    <property type="term" value="F:sulfur dioxygenase activity"/>
    <property type="evidence" value="ECO:0007669"/>
    <property type="project" value="InterPro"/>
</dbReference>
<dbReference type="InterPro" id="IPR051682">
    <property type="entry name" value="Mito_Persulfide_Diox"/>
</dbReference>
<dbReference type="PANTHER" id="PTHR43084:SF1">
    <property type="entry name" value="PERSULFIDE DIOXYGENASE ETHE1, MITOCHONDRIAL"/>
    <property type="match status" value="1"/>
</dbReference>
<dbReference type="STRING" id="996166.SAMN05192554_105142"/>
<organism evidence="3 4">
    <name type="scientific">Haloarchaeobius iranensis</name>
    <dbReference type="NCBI Taxonomy" id="996166"/>
    <lineage>
        <taxon>Archaea</taxon>
        <taxon>Methanobacteriati</taxon>
        <taxon>Methanobacteriota</taxon>
        <taxon>Stenosarchaea group</taxon>
        <taxon>Halobacteria</taxon>
        <taxon>Halobacteriales</taxon>
        <taxon>Halorubellaceae</taxon>
        <taxon>Haloarchaeobius</taxon>
    </lineage>
</organism>
<dbReference type="GO" id="GO:0046872">
    <property type="term" value="F:metal ion binding"/>
    <property type="evidence" value="ECO:0007669"/>
    <property type="project" value="UniProtKB-KW"/>
</dbReference>
<protein>
    <submittedName>
        <fullName evidence="3">Glyoxylase, beta-lactamase superfamily II</fullName>
    </submittedName>
</protein>
<dbReference type="GO" id="GO:0006749">
    <property type="term" value="P:glutathione metabolic process"/>
    <property type="evidence" value="ECO:0007669"/>
    <property type="project" value="InterPro"/>
</dbReference>
<dbReference type="InterPro" id="IPR001763">
    <property type="entry name" value="Rhodanese-like_dom"/>
</dbReference>
<dbReference type="SUPFAM" id="SSF56281">
    <property type="entry name" value="Metallo-hydrolase/oxidoreductase"/>
    <property type="match status" value="1"/>
</dbReference>
<dbReference type="Gene3D" id="3.60.15.10">
    <property type="entry name" value="Ribonuclease Z/Hydroxyacylglutathione hydrolase-like"/>
    <property type="match status" value="1"/>
</dbReference>
<reference evidence="3 4" key="1">
    <citation type="submission" date="2016-10" db="EMBL/GenBank/DDBJ databases">
        <authorList>
            <person name="de Groot N.N."/>
        </authorList>
    </citation>
    <scope>NUCLEOTIDE SEQUENCE [LARGE SCALE GENOMIC DNA]</scope>
    <source>
        <strain evidence="4">EB21,IBRC-M 10013,KCTC 4048</strain>
    </source>
</reference>
<evidence type="ECO:0000256" key="1">
    <source>
        <dbReference type="ARBA" id="ARBA00022723"/>
    </source>
</evidence>
<dbReference type="GO" id="GO:0070813">
    <property type="term" value="P:hydrogen sulfide metabolic process"/>
    <property type="evidence" value="ECO:0007669"/>
    <property type="project" value="TreeGrafter"/>
</dbReference>
<dbReference type="PROSITE" id="PS50206">
    <property type="entry name" value="RHODANESE_3"/>
    <property type="match status" value="1"/>
</dbReference>
<dbReference type="Pfam" id="PF00753">
    <property type="entry name" value="Lactamase_B"/>
    <property type="match status" value="1"/>
</dbReference>
<feature type="domain" description="Rhodanese" evidence="2">
    <location>
        <begin position="25"/>
        <end position="121"/>
    </location>
</feature>